<accession>A0A8R1W798</accession>
<dbReference type="KEGG" id="api:100569235"/>
<dbReference type="Proteomes" id="UP000007819">
    <property type="component" value="Chromosome A2"/>
</dbReference>
<keyword evidence="2" id="KW-1185">Reference proteome</keyword>
<name>A0A8R1W798_ACYPI</name>
<dbReference type="OrthoDB" id="6615917at2759"/>
<proteinExistence type="predicted"/>
<dbReference type="GeneID" id="100569235"/>
<dbReference type="RefSeq" id="XP_003247615.2">
    <property type="nucleotide sequence ID" value="XM_003247567.4"/>
</dbReference>
<reference evidence="1" key="2">
    <citation type="submission" date="2022-06" db="UniProtKB">
        <authorList>
            <consortium name="EnsemblMetazoa"/>
        </authorList>
    </citation>
    <scope>IDENTIFICATION</scope>
</reference>
<reference evidence="2" key="1">
    <citation type="submission" date="2010-06" db="EMBL/GenBank/DDBJ databases">
        <authorList>
            <person name="Jiang H."/>
            <person name="Abraham K."/>
            <person name="Ali S."/>
            <person name="Alsbrooks S.L."/>
            <person name="Anim B.N."/>
            <person name="Anosike U.S."/>
            <person name="Attaway T."/>
            <person name="Bandaranaike D.P."/>
            <person name="Battles P.K."/>
            <person name="Bell S.N."/>
            <person name="Bell A.V."/>
            <person name="Beltran B."/>
            <person name="Bickham C."/>
            <person name="Bustamante Y."/>
            <person name="Caleb T."/>
            <person name="Canada A."/>
            <person name="Cardenas V."/>
            <person name="Carter K."/>
            <person name="Chacko J."/>
            <person name="Chandrabose M.N."/>
            <person name="Chavez D."/>
            <person name="Chavez A."/>
            <person name="Chen L."/>
            <person name="Chu H.-S."/>
            <person name="Claassen K.J."/>
            <person name="Cockrell R."/>
            <person name="Collins M."/>
            <person name="Cooper J.A."/>
            <person name="Cree A."/>
            <person name="Curry S.M."/>
            <person name="Da Y."/>
            <person name="Dao M.D."/>
            <person name="Das B."/>
            <person name="Davila M.-L."/>
            <person name="Davy-Carroll L."/>
            <person name="Denson S."/>
            <person name="Dinh H."/>
            <person name="Ebong V.E."/>
            <person name="Edwards J.R."/>
            <person name="Egan A."/>
            <person name="El-Daye J."/>
            <person name="Escobedo L."/>
            <person name="Fernandez S."/>
            <person name="Fernando P.R."/>
            <person name="Flagg N."/>
            <person name="Forbes L.D."/>
            <person name="Fowler R.G."/>
            <person name="Fu Q."/>
            <person name="Gabisi R.A."/>
            <person name="Ganer J."/>
            <person name="Garbino Pronczuk A."/>
            <person name="Garcia R.M."/>
            <person name="Garner T."/>
            <person name="Garrett T.E."/>
            <person name="Gonzalez D.A."/>
            <person name="Hamid H."/>
            <person name="Hawkins E.S."/>
            <person name="Hirani K."/>
            <person name="Hogues M.E."/>
            <person name="Hollins B."/>
            <person name="Hsiao C.-H."/>
            <person name="Jabil R."/>
            <person name="James M.L."/>
            <person name="Jhangiani S.N."/>
            <person name="Johnson B."/>
            <person name="Johnson Q."/>
            <person name="Joshi V."/>
            <person name="Kalu J.B."/>
            <person name="Kam C."/>
            <person name="Kashfia A."/>
            <person name="Keebler J."/>
            <person name="Kisamo H."/>
            <person name="Kovar C.L."/>
            <person name="Lago L.A."/>
            <person name="Lai C.-Y."/>
            <person name="Laidlaw J."/>
            <person name="Lara F."/>
            <person name="Le T.-K."/>
            <person name="Lee S.L."/>
            <person name="Legall F.H."/>
            <person name="Lemon S.J."/>
            <person name="Lewis L.R."/>
            <person name="Li B."/>
            <person name="Liu Y."/>
            <person name="Liu Y.-S."/>
            <person name="Lopez J."/>
            <person name="Lozado R.J."/>
            <person name="Lu J."/>
            <person name="Madu R.C."/>
            <person name="Maheshwari M."/>
            <person name="Maheshwari R."/>
            <person name="Malloy K."/>
            <person name="Martinez E."/>
            <person name="Mathew T."/>
            <person name="Mercado I.C."/>
            <person name="Mercado C."/>
            <person name="Meyer B."/>
            <person name="Montgomery K."/>
            <person name="Morgan M.B."/>
            <person name="Munidasa M."/>
            <person name="Nazareth L.V."/>
            <person name="Nelson J."/>
            <person name="Ng B.M."/>
            <person name="Nguyen N.B."/>
            <person name="Nguyen P.Q."/>
            <person name="Nguyen T."/>
            <person name="Obregon M."/>
            <person name="Okwuonu G.O."/>
            <person name="Onwere C.G."/>
            <person name="Orozco G."/>
            <person name="Parra A."/>
            <person name="Patel S."/>
            <person name="Patil S."/>
            <person name="Perez A."/>
            <person name="Perez Y."/>
            <person name="Pham C."/>
            <person name="Primus E.L."/>
            <person name="Pu L.-L."/>
            <person name="Puazo M."/>
            <person name="Qin X."/>
            <person name="Quiroz J.B."/>
            <person name="Reese J."/>
            <person name="Richards S."/>
            <person name="Rives C.M."/>
            <person name="Robberts R."/>
            <person name="Ruiz S.J."/>
            <person name="Ruiz M.J."/>
            <person name="Santibanez J."/>
            <person name="Schneider B.W."/>
            <person name="Sisson I."/>
            <person name="Smith M."/>
            <person name="Sodergren E."/>
            <person name="Song X.-Z."/>
            <person name="Song B.B."/>
            <person name="Summersgill H."/>
            <person name="Thelus R."/>
            <person name="Thornton R.D."/>
            <person name="Trejos Z.Y."/>
            <person name="Usmani K."/>
            <person name="Vattathil S."/>
            <person name="Villasana D."/>
            <person name="Walker D.L."/>
            <person name="Wang S."/>
            <person name="Wang K."/>
            <person name="White C.S."/>
            <person name="Williams A.C."/>
            <person name="Williamson J."/>
            <person name="Wilson K."/>
            <person name="Woghiren I.O."/>
            <person name="Woodworth J.R."/>
            <person name="Worley K.C."/>
            <person name="Wright R.A."/>
            <person name="Wu W."/>
            <person name="Young L."/>
            <person name="Zhang L."/>
            <person name="Zhang J."/>
            <person name="Zhu Y."/>
            <person name="Muzny D.M."/>
            <person name="Weinstock G."/>
            <person name="Gibbs R.A."/>
        </authorList>
    </citation>
    <scope>NUCLEOTIDE SEQUENCE [LARGE SCALE GENOMIC DNA]</scope>
    <source>
        <strain evidence="2">LSR1</strain>
    </source>
</reference>
<dbReference type="AlphaFoldDB" id="A0A8R1W798"/>
<organism evidence="1 2">
    <name type="scientific">Acyrthosiphon pisum</name>
    <name type="common">Pea aphid</name>
    <dbReference type="NCBI Taxonomy" id="7029"/>
    <lineage>
        <taxon>Eukaryota</taxon>
        <taxon>Metazoa</taxon>
        <taxon>Ecdysozoa</taxon>
        <taxon>Arthropoda</taxon>
        <taxon>Hexapoda</taxon>
        <taxon>Insecta</taxon>
        <taxon>Pterygota</taxon>
        <taxon>Neoptera</taxon>
        <taxon>Paraneoptera</taxon>
        <taxon>Hemiptera</taxon>
        <taxon>Sternorrhyncha</taxon>
        <taxon>Aphidomorpha</taxon>
        <taxon>Aphidoidea</taxon>
        <taxon>Aphididae</taxon>
        <taxon>Macrosiphini</taxon>
        <taxon>Acyrthosiphon</taxon>
    </lineage>
</organism>
<protein>
    <submittedName>
        <fullName evidence="1">Uncharacterized protein</fullName>
    </submittedName>
</protein>
<dbReference type="EnsemblMetazoa" id="XM_003247567.4">
    <property type="protein sequence ID" value="XP_003247615.2"/>
    <property type="gene ID" value="LOC100569235"/>
</dbReference>
<sequence>MDFRKDTVKKCHDENINGRLFWKAIVELVPSTPSVTQLLNIYLKYVHLDMYICSSTLGWNYISDDEARLILNVINQKHNNFSFGKERFLAGEDYIVSLKDVHEFYTFINVCYNRLLCKKKKGHEEKCGFIQINNFESIVPYCIIDNQKYVPLFYFKKEFNIYIETLIRRAIKIENWNLAYLKFCWKIQGIRDELFAGNSCRVVSLDNIKKYFPPETHFEDYWPHETLNSHLPINQNSSTNLKFRCKMQDIRDELFAGDSCTVASLDNIEKYFTSETHFEDCWPHETLNSHLTINQNPSTHLNLQGALPQTTPQAEPAEFIEDSVTSCGCSDEEMELAVITVFLHYTAYCMSSVDVSLEHTNRFCKIVQLHHPVAYLLVNMRVISPPPRRPNVLHNSTCIL</sequence>
<evidence type="ECO:0000313" key="1">
    <source>
        <dbReference type="EnsemblMetazoa" id="XP_003247615.2"/>
    </source>
</evidence>
<evidence type="ECO:0000313" key="2">
    <source>
        <dbReference type="Proteomes" id="UP000007819"/>
    </source>
</evidence>